<evidence type="ECO:0000256" key="1">
    <source>
        <dbReference type="SAM" id="MobiDB-lite"/>
    </source>
</evidence>
<proteinExistence type="predicted"/>
<dbReference type="Proteomes" id="UP000275267">
    <property type="component" value="Unassembled WGS sequence"/>
</dbReference>
<feature type="compositionally biased region" description="Polar residues" evidence="1">
    <location>
        <begin position="213"/>
        <end position="224"/>
    </location>
</feature>
<organism evidence="2 3">
    <name type="scientific">Panicum miliaceum</name>
    <name type="common">Proso millet</name>
    <name type="synonym">Broomcorn millet</name>
    <dbReference type="NCBI Taxonomy" id="4540"/>
    <lineage>
        <taxon>Eukaryota</taxon>
        <taxon>Viridiplantae</taxon>
        <taxon>Streptophyta</taxon>
        <taxon>Embryophyta</taxon>
        <taxon>Tracheophyta</taxon>
        <taxon>Spermatophyta</taxon>
        <taxon>Magnoliopsida</taxon>
        <taxon>Liliopsida</taxon>
        <taxon>Poales</taxon>
        <taxon>Poaceae</taxon>
        <taxon>PACMAD clade</taxon>
        <taxon>Panicoideae</taxon>
        <taxon>Panicodae</taxon>
        <taxon>Paniceae</taxon>
        <taxon>Panicinae</taxon>
        <taxon>Panicum</taxon>
        <taxon>Panicum sect. Panicum</taxon>
    </lineage>
</organism>
<gene>
    <name evidence="2" type="ORF">C2845_PM06G26830</name>
</gene>
<dbReference type="STRING" id="4540.A0A3L6RCQ7"/>
<keyword evidence="3" id="KW-1185">Reference proteome</keyword>
<feature type="compositionally biased region" description="Polar residues" evidence="1">
    <location>
        <begin position="252"/>
        <end position="262"/>
    </location>
</feature>
<accession>A0A3L6RCQ7</accession>
<feature type="compositionally biased region" description="Polar residues" evidence="1">
    <location>
        <begin position="171"/>
        <end position="180"/>
    </location>
</feature>
<feature type="compositionally biased region" description="Polar residues" evidence="1">
    <location>
        <begin position="279"/>
        <end position="293"/>
    </location>
</feature>
<comment type="caution">
    <text evidence="2">The sequence shown here is derived from an EMBL/GenBank/DDBJ whole genome shotgun (WGS) entry which is preliminary data.</text>
</comment>
<feature type="region of interest" description="Disordered" evidence="1">
    <location>
        <begin position="143"/>
        <end position="180"/>
    </location>
</feature>
<dbReference type="EMBL" id="PQIB02000009">
    <property type="protein sequence ID" value="RLN00599.1"/>
    <property type="molecule type" value="Genomic_DNA"/>
</dbReference>
<feature type="compositionally biased region" description="Polar residues" evidence="1">
    <location>
        <begin position="308"/>
        <end position="320"/>
    </location>
</feature>
<feature type="region of interest" description="Disordered" evidence="1">
    <location>
        <begin position="381"/>
        <end position="474"/>
    </location>
</feature>
<dbReference type="AlphaFoldDB" id="A0A3L6RCQ7"/>
<protein>
    <submittedName>
        <fullName evidence="2">Uncharacterized protein</fullName>
    </submittedName>
</protein>
<reference evidence="3" key="1">
    <citation type="journal article" date="2019" name="Nat. Commun.">
        <title>The genome of broomcorn millet.</title>
        <authorList>
            <person name="Zou C."/>
            <person name="Miki D."/>
            <person name="Li D."/>
            <person name="Tang Q."/>
            <person name="Xiao L."/>
            <person name="Rajput S."/>
            <person name="Deng P."/>
            <person name="Jia W."/>
            <person name="Huang R."/>
            <person name="Zhang M."/>
            <person name="Sun Y."/>
            <person name="Hu J."/>
            <person name="Fu X."/>
            <person name="Schnable P.S."/>
            <person name="Li F."/>
            <person name="Zhang H."/>
            <person name="Feng B."/>
            <person name="Zhu X."/>
            <person name="Liu R."/>
            <person name="Schnable J.C."/>
            <person name="Zhu J.-K."/>
            <person name="Zhang H."/>
        </authorList>
    </citation>
    <scope>NUCLEOTIDE SEQUENCE [LARGE SCALE GENOMIC DNA]</scope>
</reference>
<feature type="region of interest" description="Disordered" evidence="1">
    <location>
        <begin position="50"/>
        <end position="100"/>
    </location>
</feature>
<feature type="compositionally biased region" description="Basic and acidic residues" evidence="1">
    <location>
        <begin position="440"/>
        <end position="459"/>
    </location>
</feature>
<feature type="compositionally biased region" description="Basic and acidic residues" evidence="1">
    <location>
        <begin position="1"/>
        <end position="10"/>
    </location>
</feature>
<dbReference type="OrthoDB" id="685089at2759"/>
<evidence type="ECO:0000313" key="2">
    <source>
        <dbReference type="EMBL" id="RLN00599.1"/>
    </source>
</evidence>
<feature type="region of interest" description="Disordered" evidence="1">
    <location>
        <begin position="1"/>
        <end position="23"/>
    </location>
</feature>
<feature type="region of interest" description="Disordered" evidence="1">
    <location>
        <begin position="211"/>
        <end position="363"/>
    </location>
</feature>
<feature type="compositionally biased region" description="Polar residues" evidence="1">
    <location>
        <begin position="417"/>
        <end position="437"/>
    </location>
</feature>
<name>A0A3L6RCQ7_PANMI</name>
<sequence>MSRLAGDPHPRTTRKPSTGFTSAAARLLLRHSRTEAANGESIEFFSALRKSLPDPHISGQNARGAAEPANGKGKARRGGSGGSADEVPDSSGDASLVTGGELLRQSSGLRRGAEPAGKGWIGVTWEKYFTEAGAQMAANSGCHSTALRSRPSRCARSALDPTGLEERPTRSRLSNCSSATSVNNVVPSGRLLHVRTSSASSINTASIVSVSSTPLLSAESSPRTPGTARSPAATAIAQTRRRDKARVATSYVVIQSGASSKSKPGAPAPTCTRAHPTPGVSSPRSTASTSRQPSLLRRGDVAMARSRLASQSSGTGSTPQPRDVHPTSRGASGVASSSNGTKARQVAPAVKQGGAAAASTTTQRWRQSLAPAIAAARNVGRENSLDNGSPIYSAGRKINDEKTRPHHTAAAAMGSGLTRTGSRKSANTTTVKRTVNDQNEDCRRQDARHGGADAPDHQRPALLQETRRSVTSRSRLGLMAATSTSGSISSGHQHAAPAATISKVAGPDAFPSTRYDAMLLREDPRNLTWLRGCDEGDDGSFGGLDLVDSSLEPFDVATGLSRTAVTI</sequence>
<evidence type="ECO:0000313" key="3">
    <source>
        <dbReference type="Proteomes" id="UP000275267"/>
    </source>
</evidence>
<feature type="compositionally biased region" description="Low complexity" evidence="1">
    <location>
        <begin position="345"/>
        <end position="362"/>
    </location>
</feature>